<evidence type="ECO:0000313" key="5">
    <source>
        <dbReference type="Proteomes" id="UP000198356"/>
    </source>
</evidence>
<evidence type="ECO:0000256" key="2">
    <source>
        <dbReference type="ARBA" id="ARBA00012135"/>
    </source>
</evidence>
<dbReference type="EMBL" id="FZOU01000003">
    <property type="protein sequence ID" value="SNT02707.1"/>
    <property type="molecule type" value="Genomic_DNA"/>
</dbReference>
<evidence type="ECO:0000313" key="4">
    <source>
        <dbReference type="EMBL" id="SNT02707.1"/>
    </source>
</evidence>
<protein>
    <recommendedName>
        <fullName evidence="2">hydroxymethylpyrimidine kinase</fullName>
        <ecNumber evidence="2">2.7.1.49</ecNumber>
    </recommendedName>
</protein>
<dbReference type="Pfam" id="PF08543">
    <property type="entry name" value="Phos_pyr_kin"/>
    <property type="match status" value="1"/>
</dbReference>
<dbReference type="RefSeq" id="WP_089408592.1">
    <property type="nucleotide sequence ID" value="NZ_FZOU01000003.1"/>
</dbReference>
<keyword evidence="4" id="KW-0418">Kinase</keyword>
<dbReference type="SUPFAM" id="SSF53613">
    <property type="entry name" value="Ribokinase-like"/>
    <property type="match status" value="1"/>
</dbReference>
<dbReference type="GO" id="GO:0008902">
    <property type="term" value="F:hydroxymethylpyrimidine kinase activity"/>
    <property type="evidence" value="ECO:0007669"/>
    <property type="project" value="UniProtKB-EC"/>
</dbReference>
<dbReference type="InterPro" id="IPR013749">
    <property type="entry name" value="PM/HMP-P_kinase-1"/>
</dbReference>
<dbReference type="PANTHER" id="PTHR20858:SF17">
    <property type="entry name" value="HYDROXYMETHYLPYRIMIDINE_PHOSPHOMETHYLPYRIMIDINE KINASE THI20-RELATED"/>
    <property type="match status" value="1"/>
</dbReference>
<organism evidence="4 5">
    <name type="scientific">Granulicella rosea</name>
    <dbReference type="NCBI Taxonomy" id="474952"/>
    <lineage>
        <taxon>Bacteria</taxon>
        <taxon>Pseudomonadati</taxon>
        <taxon>Acidobacteriota</taxon>
        <taxon>Terriglobia</taxon>
        <taxon>Terriglobales</taxon>
        <taxon>Acidobacteriaceae</taxon>
        <taxon>Granulicella</taxon>
    </lineage>
</organism>
<dbReference type="PROSITE" id="PS51257">
    <property type="entry name" value="PROKAR_LIPOPROTEIN"/>
    <property type="match status" value="1"/>
</dbReference>
<dbReference type="GO" id="GO:0009228">
    <property type="term" value="P:thiamine biosynthetic process"/>
    <property type="evidence" value="ECO:0007669"/>
    <property type="project" value="InterPro"/>
</dbReference>
<name>A0A239J9Z5_9BACT</name>
<accession>A0A239J9Z5</accession>
<dbReference type="AlphaFoldDB" id="A0A239J9Z5"/>
<dbReference type="EC" id="2.7.1.49" evidence="2"/>
<dbReference type="OrthoDB" id="9810880at2"/>
<keyword evidence="4" id="KW-0808">Transferase</keyword>
<dbReference type="PANTHER" id="PTHR20858">
    <property type="entry name" value="PHOSPHOMETHYLPYRIMIDINE KINASE"/>
    <property type="match status" value="1"/>
</dbReference>
<reference evidence="4 5" key="1">
    <citation type="submission" date="2017-06" db="EMBL/GenBank/DDBJ databases">
        <authorList>
            <person name="Kim H.J."/>
            <person name="Triplett B.A."/>
        </authorList>
    </citation>
    <scope>NUCLEOTIDE SEQUENCE [LARGE SCALE GENOMIC DNA]</scope>
    <source>
        <strain evidence="4 5">DSM 18704</strain>
    </source>
</reference>
<feature type="domain" description="Pyridoxamine kinase/Phosphomethylpyrimidine kinase" evidence="3">
    <location>
        <begin position="11"/>
        <end position="259"/>
    </location>
</feature>
<dbReference type="InterPro" id="IPR029056">
    <property type="entry name" value="Ribokinase-like"/>
</dbReference>
<dbReference type="Gene3D" id="3.40.1190.20">
    <property type="match status" value="1"/>
</dbReference>
<proteinExistence type="predicted"/>
<dbReference type="GO" id="GO:0005829">
    <property type="term" value="C:cytosol"/>
    <property type="evidence" value="ECO:0007669"/>
    <property type="project" value="TreeGrafter"/>
</dbReference>
<gene>
    <name evidence="4" type="ORF">SAMN05421770_103512</name>
</gene>
<dbReference type="InterPro" id="IPR004399">
    <property type="entry name" value="HMP/HMP-P_kinase_dom"/>
</dbReference>
<dbReference type="GO" id="GO:0008972">
    <property type="term" value="F:phosphomethylpyrimidine kinase activity"/>
    <property type="evidence" value="ECO:0007669"/>
    <property type="project" value="InterPro"/>
</dbReference>
<dbReference type="Proteomes" id="UP000198356">
    <property type="component" value="Unassembled WGS sequence"/>
</dbReference>
<evidence type="ECO:0000259" key="3">
    <source>
        <dbReference type="Pfam" id="PF08543"/>
    </source>
</evidence>
<evidence type="ECO:0000256" key="1">
    <source>
        <dbReference type="ARBA" id="ARBA00004948"/>
    </source>
</evidence>
<keyword evidence="5" id="KW-1185">Reference proteome</keyword>
<dbReference type="CDD" id="cd01169">
    <property type="entry name" value="HMPP_kinase"/>
    <property type="match status" value="1"/>
</dbReference>
<comment type="pathway">
    <text evidence="1">Cofactor biosynthesis; thiamine diphosphate biosynthesis.</text>
</comment>
<sequence>MKTALSIAGFDPSSGAGVTADLAVFAAHGLFGTSCVTALTVQSTLGVRASYPVDADVVLQTLNCLAEDVRPDGIKIGMLATAGAVASVVRFVHAQRAANARLVVVLDPVLRSSSGHELLTPLGVDLMREELLPLVDWCTPNLDELAQLTGRMTYMPEHRLAASTYFRRMYPTMNLVVTGGHQDPPDDLVMSLNDDTTWLPGTRIESRATHGTGCAYSSALLCGLVQGLGGVDAARAAKRYVAEGILRAQAIGRGKGPLNLLWPVREMAEPVRG</sequence>